<evidence type="ECO:0000256" key="1">
    <source>
        <dbReference type="SAM" id="Phobius"/>
    </source>
</evidence>
<proteinExistence type="predicted"/>
<evidence type="ECO:0000313" key="2">
    <source>
        <dbReference type="EMBL" id="MFC3909590.1"/>
    </source>
</evidence>
<dbReference type="RefSeq" id="WP_382343952.1">
    <property type="nucleotide sequence ID" value="NZ_JBHSAB010000026.1"/>
</dbReference>
<keyword evidence="1" id="KW-0472">Membrane</keyword>
<keyword evidence="1" id="KW-1133">Transmembrane helix</keyword>
<dbReference type="EMBL" id="JBHSAB010000026">
    <property type="protein sequence ID" value="MFC3909590.1"/>
    <property type="molecule type" value="Genomic_DNA"/>
</dbReference>
<organism evidence="2 3">
    <name type="scientific">Legionella dresdenensis</name>
    <dbReference type="NCBI Taxonomy" id="450200"/>
    <lineage>
        <taxon>Bacteria</taxon>
        <taxon>Pseudomonadati</taxon>
        <taxon>Pseudomonadota</taxon>
        <taxon>Gammaproteobacteria</taxon>
        <taxon>Legionellales</taxon>
        <taxon>Legionellaceae</taxon>
        <taxon>Legionella</taxon>
    </lineage>
</organism>
<evidence type="ECO:0000313" key="3">
    <source>
        <dbReference type="Proteomes" id="UP001595758"/>
    </source>
</evidence>
<protein>
    <recommendedName>
        <fullName evidence="4">Coiled coil protein</fullName>
    </recommendedName>
</protein>
<dbReference type="Proteomes" id="UP001595758">
    <property type="component" value="Unassembled WGS sequence"/>
</dbReference>
<name>A0ABV8CHW6_9GAMM</name>
<feature type="transmembrane region" description="Helical" evidence="1">
    <location>
        <begin position="60"/>
        <end position="82"/>
    </location>
</feature>
<gene>
    <name evidence="2" type="ORF">ACFORL_10970</name>
</gene>
<evidence type="ECO:0008006" key="4">
    <source>
        <dbReference type="Google" id="ProtNLM"/>
    </source>
</evidence>
<comment type="caution">
    <text evidence="2">The sequence shown here is derived from an EMBL/GenBank/DDBJ whole genome shotgun (WGS) entry which is preliminary data.</text>
</comment>
<feature type="transmembrane region" description="Helical" evidence="1">
    <location>
        <begin position="30"/>
        <end position="51"/>
    </location>
</feature>
<keyword evidence="3" id="KW-1185">Reference proteome</keyword>
<keyword evidence="1" id="KW-0812">Transmembrane</keyword>
<reference evidence="3" key="1">
    <citation type="journal article" date="2019" name="Int. J. Syst. Evol. Microbiol.">
        <title>The Global Catalogue of Microorganisms (GCM) 10K type strain sequencing project: providing services to taxonomists for standard genome sequencing and annotation.</title>
        <authorList>
            <consortium name="The Broad Institute Genomics Platform"/>
            <consortium name="The Broad Institute Genome Sequencing Center for Infectious Disease"/>
            <person name="Wu L."/>
            <person name="Ma J."/>
        </authorList>
    </citation>
    <scope>NUCLEOTIDE SEQUENCE [LARGE SCALE GENOMIC DNA]</scope>
    <source>
        <strain evidence="3">CCUG 59858</strain>
    </source>
</reference>
<accession>A0ABV8CHW6</accession>
<sequence length="397" mass="43470">MFLNRIIGALLGLILYPVRSVLTNTVIIAATLLGASLLLIGAPLWVTLALIKDGFIISGLIAGVATAIGMSLVFAPAALVALGTELFLSIKDIFSQARKGLTHGFSTGVITVLSTLFTRDHFIFSGTLSLFADENNARNQGSLAVNRIIIRRSRRVMNANDLAGLDEPVEMDFTQLQDVIPPEARNNRAGVEIGSDTQPASQAFTELTAEELLYAKGALTSDASRYESLLKKMNDLDEAIRKGPDAEGELDGIDDELVYGSVSKPALFFQLQGTGENKKVVTGSTYIINDLPKEKGGVRMWFSTNATHPLTRQPIDKNTCRIRPYTGKEDCFELTALTVKIRAAYQTAKSEMDRAPVQMAQRTGNYVTRFLRFFSRRVEPAQPEQELQAQTQLLRAP</sequence>